<sequence>MAAKVIFLMADDGHDPTETAIPWKIFKDAGFDVSFATESGNPPKCDDKMLSGWTGAVLGASKAAKRAYRDLSNTCDAFQRPLAWTDPSFSLDGYDLVFLPGGHEKRVRQILDSARVHDLLARYFPQTRKPSRKALAAICHGVQVLALSTGHDGRSVIHDTVTTALPAYMEQGIYHATRVFLGDYYKTYGAGTESVEEIVKKRLGDRAQFKNSWGLGPFVVEDQTYNYLSARYPPDAEALAKRAVSLVKGINHLA</sequence>
<evidence type="ECO:0000313" key="2">
    <source>
        <dbReference type="Proteomes" id="UP000053029"/>
    </source>
</evidence>
<dbReference type="PANTHER" id="PTHR43068">
    <property type="entry name" value="SLR1854 PROTEIN"/>
    <property type="match status" value="1"/>
</dbReference>
<dbReference type="HOGENOM" id="CLU_072623_1_0_1"/>
<dbReference type="STRING" id="1442368.A0A0D2HL05"/>
<protein>
    <submittedName>
        <fullName evidence="1">Unplaced genomic scaffold supercont1.1, whole genome shotgun sequence</fullName>
    </submittedName>
</protein>
<dbReference type="PANTHER" id="PTHR43068:SF1">
    <property type="entry name" value="SLR1854 PROTEIN"/>
    <property type="match status" value="1"/>
</dbReference>
<dbReference type="EMBL" id="KN846969">
    <property type="protein sequence ID" value="KIW85164.1"/>
    <property type="molecule type" value="Genomic_DNA"/>
</dbReference>
<keyword evidence="2" id="KW-1185">Reference proteome</keyword>
<dbReference type="RefSeq" id="XP_013288972.1">
    <property type="nucleotide sequence ID" value="XM_013433518.1"/>
</dbReference>
<dbReference type="VEuPathDB" id="FungiDB:Z517_00554"/>
<proteinExistence type="predicted"/>
<gene>
    <name evidence="1" type="ORF">Z517_00554</name>
</gene>
<dbReference type="Gene3D" id="3.40.50.880">
    <property type="match status" value="1"/>
</dbReference>
<organism evidence="1 2">
    <name type="scientific">Fonsecaea pedrosoi CBS 271.37</name>
    <dbReference type="NCBI Taxonomy" id="1442368"/>
    <lineage>
        <taxon>Eukaryota</taxon>
        <taxon>Fungi</taxon>
        <taxon>Dikarya</taxon>
        <taxon>Ascomycota</taxon>
        <taxon>Pezizomycotina</taxon>
        <taxon>Eurotiomycetes</taxon>
        <taxon>Chaetothyriomycetidae</taxon>
        <taxon>Chaetothyriales</taxon>
        <taxon>Herpotrichiellaceae</taxon>
        <taxon>Fonsecaea</taxon>
    </lineage>
</organism>
<dbReference type="InterPro" id="IPR029062">
    <property type="entry name" value="Class_I_gatase-like"/>
</dbReference>
<dbReference type="AlphaFoldDB" id="A0A0D2HL05"/>
<dbReference type="GeneID" id="25300044"/>
<dbReference type="InterPro" id="IPR032633">
    <property type="entry name" value="ThiJ-like"/>
</dbReference>
<dbReference type="Proteomes" id="UP000053029">
    <property type="component" value="Unassembled WGS sequence"/>
</dbReference>
<name>A0A0D2HL05_9EURO</name>
<dbReference type="Pfam" id="PF17124">
    <property type="entry name" value="ThiJ_like"/>
    <property type="match status" value="1"/>
</dbReference>
<dbReference type="OrthoDB" id="543156at2759"/>
<evidence type="ECO:0000313" key="1">
    <source>
        <dbReference type="EMBL" id="KIW85164.1"/>
    </source>
</evidence>
<accession>A0A0D2HL05</accession>
<dbReference type="SUPFAM" id="SSF52317">
    <property type="entry name" value="Class I glutamine amidotransferase-like"/>
    <property type="match status" value="1"/>
</dbReference>
<reference evidence="1 2" key="1">
    <citation type="submission" date="2015-01" db="EMBL/GenBank/DDBJ databases">
        <title>The Genome Sequence of Fonsecaea pedrosoi CBS 271.37.</title>
        <authorList>
            <consortium name="The Broad Institute Genomics Platform"/>
            <person name="Cuomo C."/>
            <person name="de Hoog S."/>
            <person name="Gorbushina A."/>
            <person name="Stielow B."/>
            <person name="Teixiera M."/>
            <person name="Abouelleil A."/>
            <person name="Chapman S.B."/>
            <person name="Priest M."/>
            <person name="Young S.K."/>
            <person name="Wortman J."/>
            <person name="Nusbaum C."/>
            <person name="Birren B."/>
        </authorList>
    </citation>
    <scope>NUCLEOTIDE SEQUENCE [LARGE SCALE GENOMIC DNA]</scope>
    <source>
        <strain evidence="1 2">CBS 271.37</strain>
    </source>
</reference>